<gene>
    <name evidence="2" type="ORF">EYC98_03850</name>
</gene>
<sequence>MTVSGTKSVAKSLVSATRAALTLLLLTTLIAGLSGCSREPTELSIFAARYGDTHMEALQDIFKQQSAVRITPVSLTSDVGEFEALTEGLVELALVENSTPFQSGMRAILPMHESVLHLLVRDGVDISHAEQPLMNKIIYVGEHSLAGQAFIKLVAKRQRLQETDYKLITNLDGQEPDVVVHFGPISPAQPSWFRPGYKLFSLRQDNEGRAMSSQAISYMMPQMHSKVIPARTYDLPGNEVAIYTVAVDAILATNKAVPEGVIYELTRTLLEQKPRFATIAPEVFAGIRGDFNPLELNFPLHSGARRYLARDEPSMLERYAESINLVVYLVFLVLTGMVALTRWHAHRKKDRIDKFYTRIFAIRMRAMQEPPEPLLAELQQLELEAFESLIKEKLAADDSFRIFIELLTRAMDEVRKQPAETAKVGPVS</sequence>
<protein>
    <recommendedName>
        <fullName evidence="4">TRAP transporter substrate-binding protein</fullName>
    </recommendedName>
</protein>
<comment type="caution">
    <text evidence="2">The sequence shown here is derived from an EMBL/GenBank/DDBJ whole genome shotgun (WGS) entry which is preliminary data.</text>
</comment>
<name>A0ABT3TCT6_9GAMM</name>
<dbReference type="Gene3D" id="3.40.190.10">
    <property type="entry name" value="Periplasmic binding protein-like II"/>
    <property type="match status" value="2"/>
</dbReference>
<keyword evidence="1" id="KW-1133">Transmembrane helix</keyword>
<organism evidence="2 3">
    <name type="scientific">Candidatus Litorirhabdus singularis</name>
    <dbReference type="NCBI Taxonomy" id="2518993"/>
    <lineage>
        <taxon>Bacteria</taxon>
        <taxon>Pseudomonadati</taxon>
        <taxon>Pseudomonadota</taxon>
        <taxon>Gammaproteobacteria</taxon>
        <taxon>Cellvibrionales</taxon>
        <taxon>Halieaceae</taxon>
        <taxon>Candidatus Litorirhabdus</taxon>
    </lineage>
</organism>
<keyword evidence="3" id="KW-1185">Reference proteome</keyword>
<evidence type="ECO:0000313" key="3">
    <source>
        <dbReference type="Proteomes" id="UP001143362"/>
    </source>
</evidence>
<evidence type="ECO:0000313" key="2">
    <source>
        <dbReference type="EMBL" id="MCX2979995.1"/>
    </source>
</evidence>
<evidence type="ECO:0008006" key="4">
    <source>
        <dbReference type="Google" id="ProtNLM"/>
    </source>
</evidence>
<dbReference type="InterPro" id="IPR011852">
    <property type="entry name" value="TRAP_TAXI"/>
</dbReference>
<dbReference type="Proteomes" id="UP001143362">
    <property type="component" value="Unassembled WGS sequence"/>
</dbReference>
<accession>A0ABT3TCT6</accession>
<dbReference type="Pfam" id="PF16868">
    <property type="entry name" value="NMT1_3"/>
    <property type="match status" value="1"/>
</dbReference>
<dbReference type="EMBL" id="SHNN01000001">
    <property type="protein sequence ID" value="MCX2979995.1"/>
    <property type="molecule type" value="Genomic_DNA"/>
</dbReference>
<dbReference type="PANTHER" id="PTHR42941:SF1">
    <property type="entry name" value="SLL1037 PROTEIN"/>
    <property type="match status" value="1"/>
</dbReference>
<feature type="transmembrane region" description="Helical" evidence="1">
    <location>
        <begin position="325"/>
        <end position="345"/>
    </location>
</feature>
<dbReference type="PANTHER" id="PTHR42941">
    <property type="entry name" value="SLL1037 PROTEIN"/>
    <property type="match status" value="1"/>
</dbReference>
<proteinExistence type="predicted"/>
<keyword evidence="1" id="KW-0812">Transmembrane</keyword>
<reference evidence="2" key="1">
    <citation type="submission" date="2019-02" db="EMBL/GenBank/DDBJ databases">
        <authorList>
            <person name="Li S.-H."/>
        </authorList>
    </citation>
    <scope>NUCLEOTIDE SEQUENCE</scope>
    <source>
        <strain evidence="2">IMCC14734</strain>
    </source>
</reference>
<dbReference type="SUPFAM" id="SSF53850">
    <property type="entry name" value="Periplasmic binding protein-like II"/>
    <property type="match status" value="1"/>
</dbReference>
<keyword evidence="1" id="KW-0472">Membrane</keyword>
<evidence type="ECO:0000256" key="1">
    <source>
        <dbReference type="SAM" id="Phobius"/>
    </source>
</evidence>